<sequence>MALERSLNLPLSVTMLPRMITGAALYSLISAVSVSTSARNLSLVPSIADSPQANSWIASDLLIKWQNATDEESINPTYGVGTDDVYWARINENDAQPLAKISDVTCSSQQSRFPDDLACSTWRRDRTMAMIEWRGRTPLGRRCTFR</sequence>
<dbReference type="EMBL" id="VDMD01000001">
    <property type="protein sequence ID" value="TRM68980.1"/>
    <property type="molecule type" value="Genomic_DNA"/>
</dbReference>
<proteinExistence type="predicted"/>
<dbReference type="Proteomes" id="UP000320762">
    <property type="component" value="Unassembled WGS sequence"/>
</dbReference>
<comment type="caution">
    <text evidence="1">The sequence shown here is derived from an EMBL/GenBank/DDBJ whole genome shotgun (WGS) entry which is preliminary data.</text>
</comment>
<reference evidence="1 2" key="1">
    <citation type="journal article" date="2019" name="New Phytol.">
        <title>Comparative genomics reveals unique wood-decay strategies and fruiting body development in the Schizophyllaceae.</title>
        <authorList>
            <person name="Almasi E."/>
            <person name="Sahu N."/>
            <person name="Krizsan K."/>
            <person name="Balint B."/>
            <person name="Kovacs G.M."/>
            <person name="Kiss B."/>
            <person name="Cseklye J."/>
            <person name="Drula E."/>
            <person name="Henrissat B."/>
            <person name="Nagy I."/>
            <person name="Chovatia M."/>
            <person name="Adam C."/>
            <person name="LaButti K."/>
            <person name="Lipzen A."/>
            <person name="Riley R."/>
            <person name="Grigoriev I.V."/>
            <person name="Nagy L.G."/>
        </authorList>
    </citation>
    <scope>NUCLEOTIDE SEQUENCE [LARGE SCALE GENOMIC DNA]</scope>
    <source>
        <strain evidence="1 2">NL-1724</strain>
    </source>
</reference>
<dbReference type="AlphaFoldDB" id="A0A550CW12"/>
<protein>
    <submittedName>
        <fullName evidence="1">Uncharacterized protein</fullName>
    </submittedName>
</protein>
<keyword evidence="2" id="KW-1185">Reference proteome</keyword>
<gene>
    <name evidence="1" type="ORF">BD626DRAFT_3719</name>
</gene>
<evidence type="ECO:0000313" key="1">
    <source>
        <dbReference type="EMBL" id="TRM68980.1"/>
    </source>
</evidence>
<accession>A0A550CW12</accession>
<evidence type="ECO:0000313" key="2">
    <source>
        <dbReference type="Proteomes" id="UP000320762"/>
    </source>
</evidence>
<name>A0A550CW12_9AGAR</name>
<organism evidence="1 2">
    <name type="scientific">Schizophyllum amplum</name>
    <dbReference type="NCBI Taxonomy" id="97359"/>
    <lineage>
        <taxon>Eukaryota</taxon>
        <taxon>Fungi</taxon>
        <taxon>Dikarya</taxon>
        <taxon>Basidiomycota</taxon>
        <taxon>Agaricomycotina</taxon>
        <taxon>Agaricomycetes</taxon>
        <taxon>Agaricomycetidae</taxon>
        <taxon>Agaricales</taxon>
        <taxon>Schizophyllaceae</taxon>
        <taxon>Schizophyllum</taxon>
    </lineage>
</organism>